<dbReference type="Proteomes" id="UP001140949">
    <property type="component" value="Unassembled WGS sequence"/>
</dbReference>
<name>A0AAX6EFW0_IRIPA</name>
<evidence type="ECO:0000313" key="2">
    <source>
        <dbReference type="Proteomes" id="UP001140949"/>
    </source>
</evidence>
<protein>
    <recommendedName>
        <fullName evidence="3">DUF2917 domain-containing protein</fullName>
    </recommendedName>
</protein>
<accession>A0AAX6EFW0</accession>
<keyword evidence="2" id="KW-1185">Reference proteome</keyword>
<gene>
    <name evidence="1" type="ORF">M6B38_190100</name>
</gene>
<comment type="caution">
    <text evidence="1">The sequence shown here is derived from an EMBL/GenBank/DDBJ whole genome shotgun (WGS) entry which is preliminary data.</text>
</comment>
<evidence type="ECO:0008006" key="3">
    <source>
        <dbReference type="Google" id="ProtNLM"/>
    </source>
</evidence>
<evidence type="ECO:0000313" key="1">
    <source>
        <dbReference type="EMBL" id="KAJ6802871.1"/>
    </source>
</evidence>
<sequence>MLPCPIWTNRRRHGRDRLLLCRSGRAWLHLVADGEVQASGGGLRLDEETLDSDLTVMLSRRSVGIDKSGRDLEVIPR</sequence>
<reference evidence="1" key="1">
    <citation type="journal article" date="2023" name="GigaByte">
        <title>Genome assembly of the bearded iris, Iris pallida Lam.</title>
        <authorList>
            <person name="Bruccoleri R.E."/>
            <person name="Oakeley E.J."/>
            <person name="Faust A.M.E."/>
            <person name="Altorfer M."/>
            <person name="Dessus-Babus S."/>
            <person name="Burckhardt D."/>
            <person name="Oertli M."/>
            <person name="Naumann U."/>
            <person name="Petersen F."/>
            <person name="Wong J."/>
        </authorList>
    </citation>
    <scope>NUCLEOTIDE SEQUENCE</scope>
    <source>
        <strain evidence="1">GSM-AAB239-AS_SAM_17_03QT</strain>
    </source>
</reference>
<dbReference type="EMBL" id="JANAVB010036820">
    <property type="protein sequence ID" value="KAJ6802871.1"/>
    <property type="molecule type" value="Genomic_DNA"/>
</dbReference>
<dbReference type="AlphaFoldDB" id="A0AAX6EFW0"/>
<proteinExistence type="predicted"/>
<reference evidence="1" key="2">
    <citation type="submission" date="2023-04" db="EMBL/GenBank/DDBJ databases">
        <authorList>
            <person name="Bruccoleri R.E."/>
            <person name="Oakeley E.J."/>
            <person name="Faust A.-M."/>
            <person name="Dessus-Babus S."/>
            <person name="Altorfer M."/>
            <person name="Burckhardt D."/>
            <person name="Oertli M."/>
            <person name="Naumann U."/>
            <person name="Petersen F."/>
            <person name="Wong J."/>
        </authorList>
    </citation>
    <scope>NUCLEOTIDE SEQUENCE</scope>
    <source>
        <strain evidence="1">GSM-AAB239-AS_SAM_17_03QT</strain>
        <tissue evidence="1">Leaf</tissue>
    </source>
</reference>
<organism evidence="1 2">
    <name type="scientific">Iris pallida</name>
    <name type="common">Sweet iris</name>
    <dbReference type="NCBI Taxonomy" id="29817"/>
    <lineage>
        <taxon>Eukaryota</taxon>
        <taxon>Viridiplantae</taxon>
        <taxon>Streptophyta</taxon>
        <taxon>Embryophyta</taxon>
        <taxon>Tracheophyta</taxon>
        <taxon>Spermatophyta</taxon>
        <taxon>Magnoliopsida</taxon>
        <taxon>Liliopsida</taxon>
        <taxon>Asparagales</taxon>
        <taxon>Iridaceae</taxon>
        <taxon>Iridoideae</taxon>
        <taxon>Irideae</taxon>
        <taxon>Iris</taxon>
    </lineage>
</organism>